<dbReference type="GO" id="GO:0006105">
    <property type="term" value="P:succinate metabolic process"/>
    <property type="evidence" value="ECO:0007669"/>
    <property type="project" value="TreeGrafter"/>
</dbReference>
<evidence type="ECO:0000256" key="2">
    <source>
        <dbReference type="ARBA" id="ARBA00006020"/>
    </source>
</evidence>
<dbReference type="GO" id="GO:0005759">
    <property type="term" value="C:mitochondrial matrix"/>
    <property type="evidence" value="ECO:0007669"/>
    <property type="project" value="UniProtKB-SubCell"/>
</dbReference>
<dbReference type="Pfam" id="PF13233">
    <property type="entry name" value="Complex1_LYR_2"/>
    <property type="match status" value="1"/>
</dbReference>
<proteinExistence type="inferred from homology"/>
<comment type="subcellular location">
    <subcellularLocation>
        <location evidence="1 6">Mitochondrion matrix</location>
    </subcellularLocation>
</comment>
<keyword evidence="3" id="KW-0809">Transit peptide</keyword>
<comment type="function">
    <text evidence="6">Plays an essential role in the assembly of succinate dehydrogenase (SDH), an enzyme complex (also referred to as respiratory complex II) that is a component of both the tricarboxylic acid (TCA) cycle and the mitochondrial electron transport chain, and which couples the oxidation of succinate to fumarate with the reduction of ubiquinone (coenzyme Q) to ubiquinol. Promotes maturation of the iron-sulfur protein subunit of the SDH catalytic dimer, protecting it from the deleterious effects of oxidants. May act together with SDHAF1.</text>
</comment>
<dbReference type="AlphaFoldDB" id="A0AAV5QIP1"/>
<dbReference type="GO" id="GO:0005758">
    <property type="term" value="C:mitochondrial intermembrane space"/>
    <property type="evidence" value="ECO:0007669"/>
    <property type="project" value="TreeGrafter"/>
</dbReference>
<dbReference type="InterPro" id="IPR008381">
    <property type="entry name" value="SDHAF3/Sdh7"/>
</dbReference>
<accession>A0AAV5QIP1</accession>
<comment type="subunit">
    <text evidence="6">Interacts with the iron-sulfur protein subunit within the SDH catalytic dimer.</text>
</comment>
<sequence>MKATISLLVKARRPERKVPAILPPLDLYRRILRTHRKRLPDFQRQLGDEYVKSEFHAHKNIDNPLHIVGFLTSWQDYLRAISEDSWKVGGLTQDQLNKMSPEQVGQLYELMKETKRVAEEDVNSQPLESESSR</sequence>
<evidence type="ECO:0000256" key="4">
    <source>
        <dbReference type="ARBA" id="ARBA00023128"/>
    </source>
</evidence>
<dbReference type="PANTHER" id="PTHR13137:SF6">
    <property type="entry name" value="SUCCINATE DEHYDROGENASE ASSEMBLY FACTOR 3, MITOCHONDRIAL"/>
    <property type="match status" value="1"/>
</dbReference>
<organism evidence="7 8">
    <name type="scientific">Saccharomycopsis crataegensis</name>
    <dbReference type="NCBI Taxonomy" id="43959"/>
    <lineage>
        <taxon>Eukaryota</taxon>
        <taxon>Fungi</taxon>
        <taxon>Dikarya</taxon>
        <taxon>Ascomycota</taxon>
        <taxon>Saccharomycotina</taxon>
        <taxon>Saccharomycetes</taxon>
        <taxon>Saccharomycopsidaceae</taxon>
        <taxon>Saccharomycopsis</taxon>
    </lineage>
</organism>
<evidence type="ECO:0000256" key="6">
    <source>
        <dbReference type="RuleBase" id="RU368039"/>
    </source>
</evidence>
<keyword evidence="4 6" id="KW-0496">Mitochondrion</keyword>
<comment type="similarity">
    <text evidence="2 6">Belongs to the complex I LYR family. SDHAF3 subfamily.</text>
</comment>
<evidence type="ECO:0000313" key="8">
    <source>
        <dbReference type="Proteomes" id="UP001360560"/>
    </source>
</evidence>
<evidence type="ECO:0000256" key="1">
    <source>
        <dbReference type="ARBA" id="ARBA00004305"/>
    </source>
</evidence>
<evidence type="ECO:0000256" key="5">
    <source>
        <dbReference type="ARBA" id="ARBA00023186"/>
    </source>
</evidence>
<evidence type="ECO:0000256" key="3">
    <source>
        <dbReference type="ARBA" id="ARBA00022946"/>
    </source>
</evidence>
<keyword evidence="5 6" id="KW-0143">Chaperone</keyword>
<dbReference type="RefSeq" id="XP_064851713.1">
    <property type="nucleotide sequence ID" value="XM_064995641.1"/>
</dbReference>
<reference evidence="7 8" key="1">
    <citation type="journal article" date="2023" name="Elife">
        <title>Identification of key yeast species and microbe-microbe interactions impacting larval growth of Drosophila in the wild.</title>
        <authorList>
            <person name="Mure A."/>
            <person name="Sugiura Y."/>
            <person name="Maeda R."/>
            <person name="Honda K."/>
            <person name="Sakurai N."/>
            <person name="Takahashi Y."/>
            <person name="Watada M."/>
            <person name="Katoh T."/>
            <person name="Gotoh A."/>
            <person name="Gotoh Y."/>
            <person name="Taniguchi I."/>
            <person name="Nakamura K."/>
            <person name="Hayashi T."/>
            <person name="Katayama T."/>
            <person name="Uemura T."/>
            <person name="Hattori Y."/>
        </authorList>
    </citation>
    <scope>NUCLEOTIDE SEQUENCE [LARGE SCALE GENOMIC DNA]</scope>
    <source>
        <strain evidence="7 8">SC-9</strain>
    </source>
</reference>
<dbReference type="GeneID" id="90072692"/>
<dbReference type="PANTHER" id="PTHR13137">
    <property type="entry name" value="DC11 ACN9 HOMOLOG"/>
    <property type="match status" value="1"/>
</dbReference>
<evidence type="ECO:0000313" key="7">
    <source>
        <dbReference type="EMBL" id="GMM34713.1"/>
    </source>
</evidence>
<dbReference type="EMBL" id="BTFZ01000003">
    <property type="protein sequence ID" value="GMM34713.1"/>
    <property type="molecule type" value="Genomic_DNA"/>
</dbReference>
<name>A0AAV5QIP1_9ASCO</name>
<comment type="caution">
    <text evidence="7">The sequence shown here is derived from an EMBL/GenBank/DDBJ whole genome shotgun (WGS) entry which is preliminary data.</text>
</comment>
<dbReference type="CDD" id="cd20270">
    <property type="entry name" value="Complex1_LYR_SDHAF3_LYRM10"/>
    <property type="match status" value="1"/>
</dbReference>
<keyword evidence="8" id="KW-1185">Reference proteome</keyword>
<dbReference type="GO" id="GO:0034553">
    <property type="term" value="P:mitochondrial respiratory chain complex II assembly"/>
    <property type="evidence" value="ECO:0007669"/>
    <property type="project" value="UniProtKB-UniRule"/>
</dbReference>
<protein>
    <recommendedName>
        <fullName evidence="6">Succinate dehydrogenase assembly factor 3</fullName>
        <shortName evidence="6">SDH assembly factor 3</shortName>
        <shortName evidence="6">SDHAF3</shortName>
    </recommendedName>
</protein>
<gene>
    <name evidence="7" type="ORF">DASC09_020380</name>
</gene>
<dbReference type="Proteomes" id="UP001360560">
    <property type="component" value="Unassembled WGS sequence"/>
</dbReference>